<comment type="pathway">
    <text evidence="4">Lipid metabolism.</text>
</comment>
<dbReference type="Pfam" id="PF01565">
    <property type="entry name" value="FAD_binding_4"/>
    <property type="match status" value="1"/>
</dbReference>
<dbReference type="GO" id="GO:0008611">
    <property type="term" value="P:ether lipid biosynthetic process"/>
    <property type="evidence" value="ECO:0007669"/>
    <property type="project" value="UniProtKB-UniPathway"/>
</dbReference>
<evidence type="ECO:0000259" key="19">
    <source>
        <dbReference type="PROSITE" id="PS51387"/>
    </source>
</evidence>
<evidence type="ECO:0000256" key="3">
    <source>
        <dbReference type="ARBA" id="ARBA00004670"/>
    </source>
</evidence>
<dbReference type="Gene3D" id="1.10.45.10">
    <property type="entry name" value="Vanillyl-alcohol Oxidase, Chain A, domain 4"/>
    <property type="match status" value="1"/>
</dbReference>
<keyword evidence="8 18" id="KW-0444">Lipid biosynthesis</keyword>
<evidence type="ECO:0000256" key="17">
    <source>
        <dbReference type="PIRSR" id="PIRSR625650-4"/>
    </source>
</evidence>
<dbReference type="Gene3D" id="3.30.300.330">
    <property type="match status" value="1"/>
</dbReference>
<dbReference type="InterPro" id="IPR004113">
    <property type="entry name" value="FAD-bd_oxidored_4_C"/>
</dbReference>
<dbReference type="PROSITE" id="PS51387">
    <property type="entry name" value="FAD_PCMH"/>
    <property type="match status" value="1"/>
</dbReference>
<proteinExistence type="inferred from homology"/>
<evidence type="ECO:0000256" key="2">
    <source>
        <dbReference type="ARBA" id="ARBA00004275"/>
    </source>
</evidence>
<dbReference type="GO" id="GO:0005777">
    <property type="term" value="C:peroxisome"/>
    <property type="evidence" value="ECO:0007669"/>
    <property type="project" value="UniProtKB-SubCell"/>
</dbReference>
<feature type="binding site" evidence="15">
    <location>
        <position position="440"/>
    </location>
    <ligand>
        <name>substrate</name>
    </ligand>
</feature>
<comment type="similarity">
    <text evidence="5 18">Belongs to the FAD-binding oxidoreductase/transferase type 4 family.</text>
</comment>
<evidence type="ECO:0000256" key="14">
    <source>
        <dbReference type="PIRSR" id="PIRSR625650-1"/>
    </source>
</evidence>
<protein>
    <recommendedName>
        <fullName evidence="7 18">Alkylglycerone-phosphate synthase</fullName>
        <shortName evidence="18">Alkyl-DHAP synthase</shortName>
        <ecNumber evidence="7 18">2.5.1.26</ecNumber>
    </recommendedName>
</protein>
<feature type="active site" description="Proton donor/acceptor" evidence="14">
    <location>
        <position position="503"/>
    </location>
</feature>
<evidence type="ECO:0000256" key="12">
    <source>
        <dbReference type="ARBA" id="ARBA00023098"/>
    </source>
</evidence>
<dbReference type="Gene3D" id="3.30.70.3450">
    <property type="match status" value="1"/>
</dbReference>
<comment type="pathway">
    <text evidence="3 18">Glycerolipid metabolism; ether lipid biosynthesis.</text>
</comment>
<evidence type="ECO:0000256" key="5">
    <source>
        <dbReference type="ARBA" id="ARBA00008000"/>
    </source>
</evidence>
<dbReference type="PANTHER" id="PTHR46568">
    <property type="entry name" value="ALKYLDIHYDROXYACETONEPHOSPHATE SYNTHASE, PEROXISOMAL"/>
    <property type="match status" value="1"/>
</dbReference>
<dbReference type="InterPro" id="IPR016164">
    <property type="entry name" value="FAD-linked_Oxase-like_C"/>
</dbReference>
<feature type="binding site" evidence="16">
    <location>
        <begin position="293"/>
        <end position="299"/>
    </location>
    <ligand>
        <name>FAD</name>
        <dbReference type="ChEBI" id="CHEBI:57692"/>
    </ligand>
</feature>
<comment type="cofactor">
    <cofactor evidence="1 16 18">
        <name>FAD</name>
        <dbReference type="ChEBI" id="CHEBI:57692"/>
    </cofactor>
</comment>
<organism evidence="20 21">
    <name type="scientific">Bugula neritina</name>
    <name type="common">Brown bryozoan</name>
    <name type="synonym">Sertularia neritina</name>
    <dbReference type="NCBI Taxonomy" id="10212"/>
    <lineage>
        <taxon>Eukaryota</taxon>
        <taxon>Metazoa</taxon>
        <taxon>Spiralia</taxon>
        <taxon>Lophotrochozoa</taxon>
        <taxon>Bryozoa</taxon>
        <taxon>Gymnolaemata</taxon>
        <taxon>Cheilostomatida</taxon>
        <taxon>Flustrina</taxon>
        <taxon>Buguloidea</taxon>
        <taxon>Bugulidae</taxon>
        <taxon>Bugula</taxon>
    </lineage>
</organism>
<evidence type="ECO:0000256" key="6">
    <source>
        <dbReference type="ARBA" id="ARBA00011738"/>
    </source>
</evidence>
<dbReference type="SUPFAM" id="SSF55103">
    <property type="entry name" value="FAD-linked oxidases, C-terminal domain"/>
    <property type="match status" value="1"/>
</dbReference>
<accession>A0A7J7J393</accession>
<feature type="site" description="Important for enzyme activity" evidence="17">
    <location>
        <position position="344"/>
    </location>
</feature>
<keyword evidence="13 18" id="KW-0576">Peroxisome</keyword>
<dbReference type="InterPro" id="IPR016167">
    <property type="entry name" value="FAD-bd_PCMH_sub1"/>
</dbReference>
<dbReference type="AlphaFoldDB" id="A0A7J7J393"/>
<dbReference type="UniPathway" id="UPA00781"/>
<comment type="function">
    <text evidence="18">Catalyzes the exchange of an acyl for a long-chain alkyl group and the formation of the ether bond in the biosynthesis of ether phospholipids.</text>
</comment>
<dbReference type="InterPro" id="IPR016166">
    <property type="entry name" value="FAD-bd_PCMH"/>
</dbReference>
<evidence type="ECO:0000256" key="4">
    <source>
        <dbReference type="ARBA" id="ARBA00005189"/>
    </source>
</evidence>
<dbReference type="InterPro" id="IPR016171">
    <property type="entry name" value="Vanillyl_alc_oxidase_C-sub2"/>
</dbReference>
<comment type="subcellular location">
    <subcellularLocation>
        <location evidence="2 18">Peroxisome</location>
    </subcellularLocation>
</comment>
<evidence type="ECO:0000313" key="21">
    <source>
        <dbReference type="Proteomes" id="UP000593567"/>
    </source>
</evidence>
<evidence type="ECO:0000256" key="18">
    <source>
        <dbReference type="RuleBase" id="RU363113"/>
    </source>
</evidence>
<keyword evidence="21" id="KW-1185">Reference proteome</keyword>
<comment type="catalytic activity">
    <reaction evidence="18">
        <text>a long chain fatty alcohol + a 1-acylglycerone 3-phosphate = a 1-O-alkylglycerone 3-phosphate + a long-chain fatty acid + H(+)</text>
        <dbReference type="Rhea" id="RHEA:36171"/>
        <dbReference type="ChEBI" id="CHEBI:15378"/>
        <dbReference type="ChEBI" id="CHEBI:17135"/>
        <dbReference type="ChEBI" id="CHEBI:57534"/>
        <dbReference type="ChEBI" id="CHEBI:57560"/>
        <dbReference type="ChEBI" id="CHEBI:73315"/>
        <dbReference type="EC" id="2.5.1.26"/>
    </reaction>
</comment>
<evidence type="ECO:0000256" key="11">
    <source>
        <dbReference type="ARBA" id="ARBA00022827"/>
    </source>
</evidence>
<evidence type="ECO:0000256" key="9">
    <source>
        <dbReference type="ARBA" id="ARBA00022630"/>
    </source>
</evidence>
<reference evidence="20" key="1">
    <citation type="submission" date="2020-06" db="EMBL/GenBank/DDBJ databases">
        <title>Draft genome of Bugula neritina, a colonial animal packing powerful symbionts and potential medicines.</title>
        <authorList>
            <person name="Rayko M."/>
        </authorList>
    </citation>
    <scope>NUCLEOTIDE SEQUENCE [LARGE SCALE GENOMIC DNA]</scope>
    <source>
        <strain evidence="20">Kwan_BN1</strain>
    </source>
</reference>
<dbReference type="Gene3D" id="3.30.43.10">
    <property type="entry name" value="Uridine Diphospho-n-acetylenolpyruvylglucosamine Reductase, domain 2"/>
    <property type="match status" value="1"/>
</dbReference>
<comment type="subunit">
    <text evidence="6 18">Homodimer.</text>
</comment>
<dbReference type="FunFam" id="3.30.43.10:FF:000003">
    <property type="entry name" value="Alkylglycerone-phosphate synthase"/>
    <property type="match status" value="1"/>
</dbReference>
<dbReference type="EC" id="2.5.1.26" evidence="7 18"/>
<keyword evidence="9 18" id="KW-0285">Flavoprotein</keyword>
<dbReference type="Gene3D" id="3.30.465.10">
    <property type="match status" value="1"/>
</dbReference>
<feature type="binding site" evidence="16">
    <location>
        <begin position="241"/>
        <end position="244"/>
    </location>
    <ligand>
        <name>FAD</name>
        <dbReference type="ChEBI" id="CHEBI:57692"/>
    </ligand>
</feature>
<evidence type="ECO:0000313" key="20">
    <source>
        <dbReference type="EMBL" id="KAF6019908.1"/>
    </source>
</evidence>
<feature type="domain" description="FAD-binding PCMH-type" evidence="19">
    <location>
        <begin position="127"/>
        <end position="309"/>
    </location>
</feature>
<keyword evidence="10 18" id="KW-0808">Transferase</keyword>
<dbReference type="EMBL" id="VXIV02003206">
    <property type="protein sequence ID" value="KAF6019908.1"/>
    <property type="molecule type" value="Genomic_DNA"/>
</dbReference>
<keyword evidence="12 18" id="KW-0443">Lipid metabolism</keyword>
<evidence type="ECO:0000256" key="16">
    <source>
        <dbReference type="PIRSR" id="PIRSR625650-3"/>
    </source>
</evidence>
<dbReference type="SUPFAM" id="SSF56176">
    <property type="entry name" value="FAD-binding/transporter-associated domain-like"/>
    <property type="match status" value="1"/>
</dbReference>
<dbReference type="Pfam" id="PF02913">
    <property type="entry name" value="FAD-oxidase_C"/>
    <property type="match status" value="1"/>
</dbReference>
<gene>
    <name evidence="20" type="ORF">EB796_021798</name>
</gene>
<dbReference type="Proteomes" id="UP000593567">
    <property type="component" value="Unassembled WGS sequence"/>
</dbReference>
<dbReference type="InterPro" id="IPR025650">
    <property type="entry name" value="Alkyl-DHAP_Synthase"/>
</dbReference>
<name>A0A7J7J393_BUGNE</name>
<evidence type="ECO:0000256" key="8">
    <source>
        <dbReference type="ARBA" id="ARBA00022516"/>
    </source>
</evidence>
<evidence type="ECO:0000256" key="7">
    <source>
        <dbReference type="ARBA" id="ARBA00012385"/>
    </source>
</evidence>
<dbReference type="InterPro" id="IPR006094">
    <property type="entry name" value="Oxid_FAD_bind_N"/>
</dbReference>
<evidence type="ECO:0000256" key="15">
    <source>
        <dbReference type="PIRSR" id="PIRSR625650-2"/>
    </source>
</evidence>
<keyword evidence="11 16" id="KW-0274">FAD</keyword>
<dbReference type="GO" id="GO:0008609">
    <property type="term" value="F:alkylglycerone-phosphate synthase activity"/>
    <property type="evidence" value="ECO:0007669"/>
    <property type="project" value="UniProtKB-EC"/>
</dbReference>
<dbReference type="Gene3D" id="3.30.160.650">
    <property type="match status" value="1"/>
</dbReference>
<sequence length="588" mass="66152">MASKKGSFPLKRQELLKWNGWGYKDSMFSLNKNGNITFTGSRYQLSGTEMPSLKQWIQDTIGVDLDFKTPSQPELTAKDIPIAKHNEPFLSELRNERFVHSDDPQDRLFRAHGHTLHEIFLLREGRFKRIPDLVVWPYNQSDVERIVKLACKHNVAIIPFGGGTTVSGAVQCPDHETRMIVSLDTSQMNEILWVDEKNLTARVQSGIIGQELERQLAEKGYCTGHEPDSMEFSSLGGWVATRASGMKKNVYGNIEDLLVHVTMVTARGVIEKSCQVPRISTGPDIHHFIMGSEGIYGVVTEVTLKIRPIPAIRKYGSIVFPDFEPGVACMREVAKQKCAPASIRLVDNEQFLFGQALKSESSSFMQSFIDGVKKFYVTRVKGFDPYKICVATLVFEGTAEEVAIQEKRIYDIASNYGGMPGGEENGRRGYMLTYVIAYIRDLALDYSVVAESFETSVPWDRVLDLCRNTKDRIYRECKERGIHFSPYVSCRVTQTYDAGACVYFYFGFNYRGVPNPVDVYEQVENSAREEVLANGGSLSHHHGVGKIRQKWYTETVSTVGKGAVEAVKSYLDPQNIFAAGNLFQQAKL</sequence>
<dbReference type="InterPro" id="IPR036318">
    <property type="entry name" value="FAD-bd_PCMH-like_sf"/>
</dbReference>
<dbReference type="InterPro" id="IPR016169">
    <property type="entry name" value="FAD-bd_PCMH_sub2"/>
</dbReference>
<comment type="caution">
    <text evidence="20">The sequence shown here is derived from an EMBL/GenBank/DDBJ whole genome shotgun (WGS) entry which is preliminary data.</text>
</comment>
<evidence type="ECO:0000256" key="1">
    <source>
        <dbReference type="ARBA" id="ARBA00001974"/>
    </source>
</evidence>
<dbReference type="PANTHER" id="PTHR46568:SF1">
    <property type="entry name" value="ALKYLDIHYDROXYACETONEPHOSPHATE SYNTHASE, PEROXISOMAL"/>
    <property type="match status" value="1"/>
</dbReference>
<dbReference type="FunFam" id="3.30.300.330:FF:000001">
    <property type="entry name" value="Alkylglycerone-phosphate synthase"/>
    <property type="match status" value="1"/>
</dbReference>
<evidence type="ECO:0000256" key="10">
    <source>
        <dbReference type="ARBA" id="ARBA00022679"/>
    </source>
</evidence>
<dbReference type="GO" id="GO:0071949">
    <property type="term" value="F:FAD binding"/>
    <property type="evidence" value="ECO:0007669"/>
    <property type="project" value="InterPro"/>
</dbReference>
<evidence type="ECO:0000256" key="13">
    <source>
        <dbReference type="ARBA" id="ARBA00023140"/>
    </source>
</evidence>
<dbReference type="OrthoDB" id="7786253at2759"/>